<dbReference type="EMBL" id="LAFY01004378">
    <property type="protein sequence ID" value="KJX93077.1"/>
    <property type="molecule type" value="Genomic_DNA"/>
</dbReference>
<keyword evidence="2" id="KW-1185">Reference proteome</keyword>
<gene>
    <name evidence="1" type="ORF">TI39_contig4419g00004</name>
</gene>
<dbReference type="OrthoDB" id="10569258at2759"/>
<proteinExistence type="predicted"/>
<organism evidence="1 2">
    <name type="scientific">Zymoseptoria brevis</name>
    <dbReference type="NCBI Taxonomy" id="1047168"/>
    <lineage>
        <taxon>Eukaryota</taxon>
        <taxon>Fungi</taxon>
        <taxon>Dikarya</taxon>
        <taxon>Ascomycota</taxon>
        <taxon>Pezizomycotina</taxon>
        <taxon>Dothideomycetes</taxon>
        <taxon>Dothideomycetidae</taxon>
        <taxon>Mycosphaerellales</taxon>
        <taxon>Mycosphaerellaceae</taxon>
        <taxon>Zymoseptoria</taxon>
    </lineage>
</organism>
<evidence type="ECO:0000313" key="1">
    <source>
        <dbReference type="EMBL" id="KJX93077.1"/>
    </source>
</evidence>
<reference evidence="1 2" key="1">
    <citation type="submission" date="2015-03" db="EMBL/GenBank/DDBJ databases">
        <title>RNA-seq based gene annotation and comparative genomics of four Zymoseptoria species reveal species-specific pathogenicity related genes and transposable element activity.</title>
        <authorList>
            <person name="Grandaubert J."/>
            <person name="Bhattacharyya A."/>
            <person name="Stukenbrock E.H."/>
        </authorList>
    </citation>
    <scope>NUCLEOTIDE SEQUENCE [LARGE SCALE GENOMIC DNA]</scope>
    <source>
        <strain evidence="1 2">Zb18110</strain>
    </source>
</reference>
<name>A0A0F4G7U2_9PEZI</name>
<comment type="caution">
    <text evidence="1">The sequence shown here is derived from an EMBL/GenBank/DDBJ whole genome shotgun (WGS) entry which is preliminary data.</text>
</comment>
<evidence type="ECO:0000313" key="2">
    <source>
        <dbReference type="Proteomes" id="UP000033647"/>
    </source>
</evidence>
<protein>
    <submittedName>
        <fullName evidence="1">Uncharacterized protein</fullName>
    </submittedName>
</protein>
<dbReference type="AlphaFoldDB" id="A0A0F4G7U2"/>
<dbReference type="Proteomes" id="UP000033647">
    <property type="component" value="Unassembled WGS sequence"/>
</dbReference>
<sequence length="145" mass="15306">MSGKLAPAASVQIFMVGNKAYLDGPALSLDETGLSGVRSLLCQDIELNPVSCGILPRAIKAGDAAGHDMRTPSPVSEGRFTSVVQRDSLITSILGVEDVSLQGSNYRIVLPSRSNGTLGIDVATDILIPRKSWNTMASYSAPQFI</sequence>
<accession>A0A0F4G7U2</accession>